<dbReference type="Proteomes" id="UP001629235">
    <property type="component" value="Unassembled WGS sequence"/>
</dbReference>
<name>A0ACC7NCJ4_9BURK</name>
<reference evidence="1 2" key="1">
    <citation type="journal article" date="2024" name="Chem. Sci.">
        <title>Discovery of megapolipeptins by genome mining of a Burkholderiales bacteria collection.</title>
        <authorList>
            <person name="Paulo B.S."/>
            <person name="Recchia M.J.J."/>
            <person name="Lee S."/>
            <person name="Fergusson C.H."/>
            <person name="Romanowski S.B."/>
            <person name="Hernandez A."/>
            <person name="Krull N."/>
            <person name="Liu D.Y."/>
            <person name="Cavanagh H."/>
            <person name="Bos A."/>
            <person name="Gray C.A."/>
            <person name="Murphy B.T."/>
            <person name="Linington R.G."/>
            <person name="Eustaquio A.S."/>
        </authorList>
    </citation>
    <scope>NUCLEOTIDE SEQUENCE [LARGE SCALE GENOMIC DNA]</scope>
    <source>
        <strain evidence="1 2">RL18-126-BIB-B</strain>
    </source>
</reference>
<dbReference type="EMBL" id="JAQQDW010000031">
    <property type="protein sequence ID" value="MFM0105172.1"/>
    <property type="molecule type" value="Genomic_DNA"/>
</dbReference>
<comment type="caution">
    <text evidence="1">The sequence shown here is derived from an EMBL/GenBank/DDBJ whole genome shotgun (WGS) entry which is preliminary data.</text>
</comment>
<sequence length="260" mass="28818">MNKPKADPAKTAATRAMKKWIENNIGGALRSVTSATPSGSSYAGVDLIDWGEGKLFEFYAFLKLLERIRLTDPGCTFRAQRLVKGQYIYNGSPGLANPRRSHVCITLSDSTKMTVWQSVEFVGLGAMEHASASTRNGDYHEADILIIEGPSPKKTQPKFRPTADDVVLLVECKFMPSVSKQVLRNMLGLRREMSFLHSEIDSPFSPAASGFKIKLPATRGTNDGQTSHLLLAYAFPSNSSIEMQWKRPSQRFGIEYLQLV</sequence>
<proteinExistence type="predicted"/>
<keyword evidence="2" id="KW-1185">Reference proteome</keyword>
<accession>A0ACC7NCJ4</accession>
<organism evidence="1 2">
    <name type="scientific">Paraburkholderia rhynchosiae</name>
    <dbReference type="NCBI Taxonomy" id="487049"/>
    <lineage>
        <taxon>Bacteria</taxon>
        <taxon>Pseudomonadati</taxon>
        <taxon>Pseudomonadota</taxon>
        <taxon>Betaproteobacteria</taxon>
        <taxon>Burkholderiales</taxon>
        <taxon>Burkholderiaceae</taxon>
        <taxon>Paraburkholderia</taxon>
    </lineage>
</organism>
<evidence type="ECO:0000313" key="2">
    <source>
        <dbReference type="Proteomes" id="UP001629235"/>
    </source>
</evidence>
<protein>
    <submittedName>
        <fullName evidence="1">Uncharacterized protein</fullName>
    </submittedName>
</protein>
<evidence type="ECO:0000313" key="1">
    <source>
        <dbReference type="EMBL" id="MFM0105172.1"/>
    </source>
</evidence>
<gene>
    <name evidence="1" type="ORF">PQR01_17185</name>
</gene>